<name>A0A097SSL1_9BACT</name>
<dbReference type="AlphaFoldDB" id="A0A097SSL1"/>
<evidence type="ECO:0000313" key="2">
    <source>
        <dbReference type="Proteomes" id="UP000030066"/>
    </source>
</evidence>
<proteinExistence type="predicted"/>
<dbReference type="HOGENOM" id="CLU_133823_2_0_14"/>
<accession>A0A097SSL1</accession>
<protein>
    <submittedName>
        <fullName evidence="1">KilA-N domain protein</fullName>
    </submittedName>
</protein>
<keyword evidence="2" id="KW-1185">Reference proteome</keyword>
<evidence type="ECO:0000313" key="1">
    <source>
        <dbReference type="EMBL" id="AIV03575.1"/>
    </source>
</evidence>
<organism evidence="1 2">
    <name type="scientific">Candidatus Malacoplasma girerdii</name>
    <dbReference type="NCBI Taxonomy" id="1318617"/>
    <lineage>
        <taxon>Bacteria</taxon>
        <taxon>Bacillati</taxon>
        <taxon>Mycoplasmatota</taxon>
        <taxon>Mycoplasmoidales</taxon>
        <taxon>Mycoplasmoidaceae</taxon>
        <taxon>Malacoplasma</taxon>
    </lineage>
</organism>
<reference evidence="1 2" key="1">
    <citation type="journal article" date="2014" name="PLoS ONE">
        <title>An emerging Mycoplasma associated with trichomoniasis, vaginal infection and disease.</title>
        <authorList>
            <consortium name="Vaginal Microbiome Consortium"/>
            <person name="Fettweis J.M."/>
            <person name="Serrano M.G."/>
            <person name="Huang B."/>
            <person name="Brooks J.P."/>
            <person name="Glascock A.L."/>
            <person name="Sheth N.U."/>
            <person name="Strauss J.F.III."/>
            <person name="Jefferson K.K."/>
            <person name="Buck G.A."/>
        </authorList>
    </citation>
    <scope>NUCLEOTIDE SEQUENCE [LARGE SCALE GENOMIC DNA]</scope>
    <source>
        <strain evidence="1 2">VCU_M1</strain>
    </source>
</reference>
<dbReference type="Proteomes" id="UP000030066">
    <property type="component" value="Chromosome"/>
</dbReference>
<dbReference type="EMBL" id="CP007711">
    <property type="protein sequence ID" value="AIV03575.1"/>
    <property type="molecule type" value="Genomic_DNA"/>
</dbReference>
<dbReference type="KEGG" id="mgj:MGM1_1910"/>
<gene>
    <name evidence="1" type="ORF">MGM1_1910</name>
</gene>
<sequence length="57" mass="6721">MKNKTAILKTKGVKIKVEINDFENDYISLADIARYKNHDEPKKLIKNWIKSKDVINF</sequence>